<feature type="domain" description="DDE-1" evidence="1">
    <location>
        <begin position="55"/>
        <end position="121"/>
    </location>
</feature>
<comment type="caution">
    <text evidence="2">The sequence shown here is derived from an EMBL/GenBank/DDBJ whole genome shotgun (WGS) entry which is preliminary data.</text>
</comment>
<reference evidence="2" key="1">
    <citation type="submission" date="2023-06" db="EMBL/GenBank/DDBJ databases">
        <title>Reference genome for the Northern bat (Eptesicus nilssonii), a most northern bat species.</title>
        <authorList>
            <person name="Laine V.N."/>
            <person name="Pulliainen A.T."/>
            <person name="Lilley T.M."/>
        </authorList>
    </citation>
    <scope>NUCLEOTIDE SEQUENCE</scope>
    <source>
        <strain evidence="2">BLF_Eptnil</strain>
        <tissue evidence="2">Kidney</tissue>
    </source>
</reference>
<dbReference type="GO" id="GO:0003676">
    <property type="term" value="F:nucleic acid binding"/>
    <property type="evidence" value="ECO:0007669"/>
    <property type="project" value="InterPro"/>
</dbReference>
<gene>
    <name evidence="2" type="ORF">QTO34_005611</name>
</gene>
<accession>A0AA40LK31</accession>
<name>A0AA40LK31_CNENI</name>
<protein>
    <recommendedName>
        <fullName evidence="1">DDE-1 domain-containing protein</fullName>
    </recommendedName>
</protein>
<evidence type="ECO:0000313" key="2">
    <source>
        <dbReference type="EMBL" id="KAK1334604.1"/>
    </source>
</evidence>
<dbReference type="Pfam" id="PF03184">
    <property type="entry name" value="DDE_1"/>
    <property type="match status" value="1"/>
</dbReference>
<evidence type="ECO:0000313" key="3">
    <source>
        <dbReference type="Proteomes" id="UP001177744"/>
    </source>
</evidence>
<proteinExistence type="predicted"/>
<dbReference type="AlphaFoldDB" id="A0AA40LK31"/>
<dbReference type="Proteomes" id="UP001177744">
    <property type="component" value="Unassembled WGS sequence"/>
</dbReference>
<keyword evidence="3" id="KW-1185">Reference proteome</keyword>
<sequence>MGRDPPLCPQQPLGPQFLSSYAIQQIVYADETAYIGRRCHAGLSELKRSQCLASKDRLTFSLGANTAGDCELKPKIVFYSKKLRALRKYAKSIFLMLYKWNNKAGMTAHMFSTWFTKYFKAHH</sequence>
<evidence type="ECO:0000259" key="1">
    <source>
        <dbReference type="Pfam" id="PF03184"/>
    </source>
</evidence>
<dbReference type="EMBL" id="JAULJE010000015">
    <property type="protein sequence ID" value="KAK1334604.1"/>
    <property type="molecule type" value="Genomic_DNA"/>
</dbReference>
<organism evidence="2 3">
    <name type="scientific">Cnephaeus nilssonii</name>
    <name type="common">Northern bat</name>
    <name type="synonym">Eptesicus nilssonii</name>
    <dbReference type="NCBI Taxonomy" id="3371016"/>
    <lineage>
        <taxon>Eukaryota</taxon>
        <taxon>Metazoa</taxon>
        <taxon>Chordata</taxon>
        <taxon>Craniata</taxon>
        <taxon>Vertebrata</taxon>
        <taxon>Euteleostomi</taxon>
        <taxon>Mammalia</taxon>
        <taxon>Eutheria</taxon>
        <taxon>Laurasiatheria</taxon>
        <taxon>Chiroptera</taxon>
        <taxon>Yangochiroptera</taxon>
        <taxon>Vespertilionidae</taxon>
        <taxon>Cnephaeus</taxon>
    </lineage>
</organism>
<dbReference type="InterPro" id="IPR004875">
    <property type="entry name" value="DDE_SF_endonuclease_dom"/>
</dbReference>